<sequence length="149" mass="17147">MQTDDSPTTQNRMPPVMVNIKDHNAKDITKLIGSEFGYRLILKLAPKHLKCTALDNQSYQDLITYLQNNELNFYKTTPESMRSLKVVLKGLPVNTSSQEIEDERRYFRTSKLFSLKQERKPPFLLGILPSPDSKKTTKSMTSTASFFLR</sequence>
<accession>A0AAV4WUD0</accession>
<keyword evidence="2" id="KW-1185">Reference proteome</keyword>
<organism evidence="1 2">
    <name type="scientific">Caerostris extrusa</name>
    <name type="common">Bark spider</name>
    <name type="synonym">Caerostris bankana</name>
    <dbReference type="NCBI Taxonomy" id="172846"/>
    <lineage>
        <taxon>Eukaryota</taxon>
        <taxon>Metazoa</taxon>
        <taxon>Ecdysozoa</taxon>
        <taxon>Arthropoda</taxon>
        <taxon>Chelicerata</taxon>
        <taxon>Arachnida</taxon>
        <taxon>Araneae</taxon>
        <taxon>Araneomorphae</taxon>
        <taxon>Entelegynae</taxon>
        <taxon>Araneoidea</taxon>
        <taxon>Araneidae</taxon>
        <taxon>Caerostris</taxon>
    </lineage>
</organism>
<dbReference type="EMBL" id="BPLR01016811">
    <property type="protein sequence ID" value="GIY86526.1"/>
    <property type="molecule type" value="Genomic_DNA"/>
</dbReference>
<dbReference type="AlphaFoldDB" id="A0AAV4WUD0"/>
<proteinExistence type="predicted"/>
<evidence type="ECO:0008006" key="3">
    <source>
        <dbReference type="Google" id="ProtNLM"/>
    </source>
</evidence>
<name>A0AAV4WUD0_CAEEX</name>
<evidence type="ECO:0000313" key="1">
    <source>
        <dbReference type="EMBL" id="GIY86526.1"/>
    </source>
</evidence>
<comment type="caution">
    <text evidence="1">The sequence shown here is derived from an EMBL/GenBank/DDBJ whole genome shotgun (WGS) entry which is preliminary data.</text>
</comment>
<reference evidence="1 2" key="1">
    <citation type="submission" date="2021-06" db="EMBL/GenBank/DDBJ databases">
        <title>Caerostris extrusa draft genome.</title>
        <authorList>
            <person name="Kono N."/>
            <person name="Arakawa K."/>
        </authorList>
    </citation>
    <scope>NUCLEOTIDE SEQUENCE [LARGE SCALE GENOMIC DNA]</scope>
</reference>
<dbReference type="Proteomes" id="UP001054945">
    <property type="component" value="Unassembled WGS sequence"/>
</dbReference>
<protein>
    <recommendedName>
        <fullName evidence="3">LAGLIDADG homing endonuclease</fullName>
    </recommendedName>
</protein>
<evidence type="ECO:0000313" key="2">
    <source>
        <dbReference type="Proteomes" id="UP001054945"/>
    </source>
</evidence>
<gene>
    <name evidence="1" type="ORF">CEXT_657771</name>
</gene>